<accession>A0A3B1ATR8</accession>
<sequence>MNPASNVTTCVSHYSTGTVEGALALTGGLTEIRTHQAGNRALALVLPALARLSQERRWLAWIAPPNIPAGPLLAAAGVDLSRVLVVHPRACADGLRAVEQALRAGTCGAVLAWLTCADDETLHRLRSAAEDGHSWGVMFHAL</sequence>
<evidence type="ECO:0000313" key="1">
    <source>
        <dbReference type="EMBL" id="VAX03194.1"/>
    </source>
</evidence>
<dbReference type="AlphaFoldDB" id="A0A3B1ATR8"/>
<gene>
    <name evidence="1" type="ORF">MNBD_GAMMA20-487</name>
</gene>
<dbReference type="Gene3D" id="3.40.50.300">
    <property type="entry name" value="P-loop containing nucleotide triphosphate hydrolases"/>
    <property type="match status" value="1"/>
</dbReference>
<dbReference type="InterPro" id="IPR004596">
    <property type="entry name" value="Cell_div_suppressor_SulA"/>
</dbReference>
<evidence type="ECO:0008006" key="2">
    <source>
        <dbReference type="Google" id="ProtNLM"/>
    </source>
</evidence>
<reference evidence="1" key="1">
    <citation type="submission" date="2018-06" db="EMBL/GenBank/DDBJ databases">
        <authorList>
            <person name="Zhirakovskaya E."/>
        </authorList>
    </citation>
    <scope>NUCLEOTIDE SEQUENCE</scope>
</reference>
<name>A0A3B1ATR8_9ZZZZ</name>
<dbReference type="InterPro" id="IPR027417">
    <property type="entry name" value="P-loop_NTPase"/>
</dbReference>
<dbReference type="Pfam" id="PF03846">
    <property type="entry name" value="SulA"/>
    <property type="match status" value="1"/>
</dbReference>
<organism evidence="1">
    <name type="scientific">hydrothermal vent metagenome</name>
    <dbReference type="NCBI Taxonomy" id="652676"/>
    <lineage>
        <taxon>unclassified sequences</taxon>
        <taxon>metagenomes</taxon>
        <taxon>ecological metagenomes</taxon>
    </lineage>
</organism>
<dbReference type="EMBL" id="UOFU01000315">
    <property type="protein sequence ID" value="VAX03194.1"/>
    <property type="molecule type" value="Genomic_DNA"/>
</dbReference>
<dbReference type="GO" id="GO:0051782">
    <property type="term" value="P:negative regulation of cell division"/>
    <property type="evidence" value="ECO:0007669"/>
    <property type="project" value="InterPro"/>
</dbReference>
<dbReference type="SUPFAM" id="SSF52540">
    <property type="entry name" value="P-loop containing nucleoside triphosphate hydrolases"/>
    <property type="match status" value="1"/>
</dbReference>
<proteinExistence type="predicted"/>
<protein>
    <recommendedName>
        <fullName evidence="2">Cell division inhibitor</fullName>
    </recommendedName>
</protein>
<dbReference type="GO" id="GO:0009432">
    <property type="term" value="P:SOS response"/>
    <property type="evidence" value="ECO:0007669"/>
    <property type="project" value="InterPro"/>
</dbReference>